<dbReference type="PROSITE" id="PS50016">
    <property type="entry name" value="ZF_PHD_2"/>
    <property type="match status" value="1"/>
</dbReference>
<dbReference type="Gene3D" id="3.30.40.10">
    <property type="entry name" value="Zinc/RING finger domain, C3HC4 (zinc finger)"/>
    <property type="match status" value="1"/>
</dbReference>
<dbReference type="SMART" id="SM00249">
    <property type="entry name" value="PHD"/>
    <property type="match status" value="1"/>
</dbReference>
<dbReference type="GO" id="GO:0000981">
    <property type="term" value="F:DNA-binding transcription factor activity, RNA polymerase II-specific"/>
    <property type="evidence" value="ECO:0007669"/>
    <property type="project" value="TreeGrafter"/>
</dbReference>
<feature type="domain" description="PHD-type" evidence="9">
    <location>
        <begin position="614"/>
        <end position="660"/>
    </location>
</feature>
<dbReference type="SUPFAM" id="SSF47370">
    <property type="entry name" value="Bromodomain"/>
    <property type="match status" value="1"/>
</dbReference>
<dbReference type="InterPro" id="IPR036427">
    <property type="entry name" value="Bromodomain-like_sf"/>
</dbReference>
<feature type="compositionally biased region" description="Polar residues" evidence="8">
    <location>
        <begin position="350"/>
        <end position="368"/>
    </location>
</feature>
<dbReference type="InterPro" id="IPR001487">
    <property type="entry name" value="Bromodomain"/>
</dbReference>
<keyword evidence="5" id="KW-0103">Bromodomain</keyword>
<evidence type="ECO:0000259" key="11">
    <source>
        <dbReference type="PROSITE" id="PS51414"/>
    </source>
</evidence>
<evidence type="ECO:0000313" key="12">
    <source>
        <dbReference type="Proteomes" id="UP000515202"/>
    </source>
</evidence>
<feature type="compositionally biased region" description="Polar residues" evidence="8">
    <location>
        <begin position="516"/>
        <end position="526"/>
    </location>
</feature>
<dbReference type="OrthoDB" id="1870062at2759"/>
<dbReference type="InterPro" id="IPR000770">
    <property type="entry name" value="SAND_dom"/>
</dbReference>
<dbReference type="PROSITE" id="PS51414">
    <property type="entry name" value="HSR"/>
    <property type="match status" value="1"/>
</dbReference>
<feature type="domain" description="HSR" evidence="11">
    <location>
        <begin position="1"/>
        <end position="108"/>
    </location>
</feature>
<proteinExistence type="predicted"/>
<dbReference type="InterPro" id="IPR004865">
    <property type="entry name" value="HSR_dom"/>
</dbReference>
<dbReference type="InterPro" id="IPR001965">
    <property type="entry name" value="Znf_PHD"/>
</dbReference>
<dbReference type="CDD" id="cd15626">
    <property type="entry name" value="PHD_SP110_140"/>
    <property type="match status" value="1"/>
</dbReference>
<sequence length="793" mass="89655">MFTMTPALENALLQQFMYQKLEISYAIRKPFPFFEGLRDKSFITERMYRESLEACRNLVPVYRVVYNILTQLEDTFSLSFLQLLFSQINLREYPDLKTILNSFLSVVNSYGGRSKATLTLPEAPANSLERSSCQTLLSLPPPQHPPSRHLTPGPRISTPGASPQHVVEVLGEPSSPAGPARALLTVTQKKRITPVTNLTTHTNDEADSQQMPSTPSTTMQRFHLLDFKKKSVSTIIKLLVLFSPLVLACWSWDLKFFFFLCSVSSDNLTSQIKGEEGAQEMCHAPSASVPEIRNDSPEPNNAKELQEASSTAPNKKGKKRKRYSWSTPRKRHKKKSVPRGTASPGYGIQETLQEVNQVTQRKNSSTRNVEVVTRAQKAREECAQTSGLEEVSDDASETNEGKTSQEPPSTPPRIVQDSLDRGSKVSIGKSSGEKQKKRKKNSRSSSKRRQKKSLPKGTASPEHRIQEKLQVADRATQRKDTSTTSSQMVTRAQKAKTKCAQTSGLEEKEREIDVCSSSTRSCQKNTPQKKKNEDETVDFHSPELPVTCGEAKGILYKEMMGKGTSVKCIENEEGVWLTLREFEIEGKKAHSKNWKQSVRCGGMPLAQLIERKTSSNCEVCCRGGPLLCCDTCPRAFHKNCHIPSAEAERSPWSCTFCRMKASSRSRQHRRKSVALARRMSPEEQLKCEFLLLKAYCHPQGSFFVETPRNMKDYAEPFKEAMWLDLMKERLAEKEYTMAWFVRDMRLIFLNHKNFYKASNLSQVGLDLEANFEKDLNELLIFNEANENSFQSLP</sequence>
<evidence type="ECO:0000256" key="6">
    <source>
        <dbReference type="ARBA" id="ARBA00023125"/>
    </source>
</evidence>
<dbReference type="GO" id="GO:0008270">
    <property type="term" value="F:zinc ion binding"/>
    <property type="evidence" value="ECO:0007669"/>
    <property type="project" value="UniProtKB-KW"/>
</dbReference>
<evidence type="ECO:0000256" key="2">
    <source>
        <dbReference type="ARBA" id="ARBA00022723"/>
    </source>
</evidence>
<protein>
    <submittedName>
        <fullName evidence="13">Sp110 nuclear body protein</fullName>
    </submittedName>
</protein>
<dbReference type="GeneID" id="105294735"/>
<evidence type="ECO:0000256" key="8">
    <source>
        <dbReference type="SAM" id="MobiDB-lite"/>
    </source>
</evidence>
<dbReference type="PROSITE" id="PS50864">
    <property type="entry name" value="SAND"/>
    <property type="match status" value="1"/>
</dbReference>
<dbReference type="Gene3D" id="1.20.920.10">
    <property type="entry name" value="Bromodomain-like"/>
    <property type="match status" value="1"/>
</dbReference>
<keyword evidence="6" id="KW-0238">DNA-binding</keyword>
<feature type="domain" description="SAND" evidence="10">
    <location>
        <begin position="534"/>
        <end position="615"/>
    </location>
</feature>
<dbReference type="Gene3D" id="3.10.390.10">
    <property type="entry name" value="SAND domain-like"/>
    <property type="match status" value="1"/>
</dbReference>
<name>A0A6P6CMK0_PTEVA</name>
<keyword evidence="4" id="KW-0862">Zinc</keyword>
<dbReference type="GO" id="GO:0003677">
    <property type="term" value="F:DNA binding"/>
    <property type="evidence" value="ECO:0007669"/>
    <property type="project" value="UniProtKB-KW"/>
</dbReference>
<dbReference type="SUPFAM" id="SSF57903">
    <property type="entry name" value="FYVE/PHD zinc finger"/>
    <property type="match status" value="1"/>
</dbReference>
<keyword evidence="1" id="KW-0597">Phosphoprotein</keyword>
<reference evidence="13" key="1">
    <citation type="submission" date="2025-08" db="UniProtKB">
        <authorList>
            <consortium name="RefSeq"/>
        </authorList>
    </citation>
    <scope>IDENTIFICATION</scope>
    <source>
        <tissue evidence="13">Kidney</tissue>
    </source>
</reference>
<dbReference type="SUPFAM" id="SSF63763">
    <property type="entry name" value="SAND domain-like"/>
    <property type="match status" value="1"/>
</dbReference>
<dbReference type="SMART" id="SM00297">
    <property type="entry name" value="BROMO"/>
    <property type="match status" value="1"/>
</dbReference>
<dbReference type="FunFam" id="3.30.40.10:FF:000294">
    <property type="entry name" value="Nuclear autoantigen Sp-100"/>
    <property type="match status" value="1"/>
</dbReference>
<dbReference type="Pfam" id="PF03172">
    <property type="entry name" value="HSR"/>
    <property type="match status" value="1"/>
</dbReference>
<dbReference type="PANTHER" id="PTHR46386">
    <property type="entry name" value="NUCLEAR BODY PROTEIN SP140"/>
    <property type="match status" value="1"/>
</dbReference>
<feature type="region of interest" description="Disordered" evidence="8">
    <location>
        <begin position="516"/>
        <end position="538"/>
    </location>
</feature>
<dbReference type="Proteomes" id="UP000515202">
    <property type="component" value="Unplaced"/>
</dbReference>
<gene>
    <name evidence="13" type="primary">SP110</name>
</gene>
<organism evidence="12 13">
    <name type="scientific">Pteropus vampyrus</name>
    <name type="common">Large flying fox</name>
    <dbReference type="NCBI Taxonomy" id="132908"/>
    <lineage>
        <taxon>Eukaryota</taxon>
        <taxon>Metazoa</taxon>
        <taxon>Chordata</taxon>
        <taxon>Craniata</taxon>
        <taxon>Vertebrata</taxon>
        <taxon>Euteleostomi</taxon>
        <taxon>Mammalia</taxon>
        <taxon>Eutheria</taxon>
        <taxon>Laurasiatheria</taxon>
        <taxon>Chiroptera</taxon>
        <taxon>Yinpterochiroptera</taxon>
        <taxon>Pteropodoidea</taxon>
        <taxon>Pteropodidae</taxon>
        <taxon>Pteropodinae</taxon>
        <taxon>Pteropus</taxon>
    </lineage>
</organism>
<evidence type="ECO:0000259" key="9">
    <source>
        <dbReference type="PROSITE" id="PS50016"/>
    </source>
</evidence>
<feature type="compositionally biased region" description="Basic residues" evidence="8">
    <location>
        <begin position="435"/>
        <end position="454"/>
    </location>
</feature>
<dbReference type="SMART" id="SM00258">
    <property type="entry name" value="SAND"/>
    <property type="match status" value="1"/>
</dbReference>
<dbReference type="InterPro" id="IPR019786">
    <property type="entry name" value="Zinc_finger_PHD-type_CS"/>
</dbReference>
<dbReference type="InterPro" id="IPR019787">
    <property type="entry name" value="Znf_PHD-finger"/>
</dbReference>
<dbReference type="Pfam" id="PF01342">
    <property type="entry name" value="SAND"/>
    <property type="match status" value="1"/>
</dbReference>
<evidence type="ECO:0000256" key="1">
    <source>
        <dbReference type="ARBA" id="ARBA00022553"/>
    </source>
</evidence>
<evidence type="ECO:0000256" key="5">
    <source>
        <dbReference type="ARBA" id="ARBA00023117"/>
    </source>
</evidence>
<feature type="region of interest" description="Disordered" evidence="8">
    <location>
        <begin position="279"/>
        <end position="503"/>
    </location>
</feature>
<dbReference type="InterPro" id="IPR043563">
    <property type="entry name" value="Sp110/Sp140/Sp140L-like"/>
</dbReference>
<evidence type="ECO:0000256" key="4">
    <source>
        <dbReference type="ARBA" id="ARBA00022833"/>
    </source>
</evidence>
<dbReference type="PROSITE" id="PS01359">
    <property type="entry name" value="ZF_PHD_1"/>
    <property type="match status" value="1"/>
</dbReference>
<evidence type="ECO:0000256" key="7">
    <source>
        <dbReference type="PROSITE-ProRule" id="PRU00146"/>
    </source>
</evidence>
<keyword evidence="3 7" id="KW-0863">Zinc-finger</keyword>
<evidence type="ECO:0000256" key="3">
    <source>
        <dbReference type="ARBA" id="ARBA00022771"/>
    </source>
</evidence>
<dbReference type="InterPro" id="IPR011011">
    <property type="entry name" value="Znf_FYVE_PHD"/>
</dbReference>
<keyword evidence="2" id="KW-0479">Metal-binding</keyword>
<dbReference type="CTD" id="3431"/>
<dbReference type="KEGG" id="pvp:105294735"/>
<accession>A0A6P6CMK0</accession>
<dbReference type="AlphaFoldDB" id="A0A6P6CMK0"/>
<evidence type="ECO:0000259" key="10">
    <source>
        <dbReference type="PROSITE" id="PS50864"/>
    </source>
</evidence>
<evidence type="ECO:0000313" key="13">
    <source>
        <dbReference type="RefSeq" id="XP_023388702.1"/>
    </source>
</evidence>
<keyword evidence="12" id="KW-1185">Reference proteome</keyword>
<dbReference type="GO" id="GO:0031981">
    <property type="term" value="C:nuclear lumen"/>
    <property type="evidence" value="ECO:0007669"/>
    <property type="project" value="UniProtKB-ARBA"/>
</dbReference>
<feature type="compositionally biased region" description="Basic and acidic residues" evidence="8">
    <location>
        <begin position="461"/>
        <end position="481"/>
    </location>
</feature>
<dbReference type="RefSeq" id="XP_023388702.1">
    <property type="nucleotide sequence ID" value="XM_023532934.1"/>
</dbReference>
<dbReference type="InterPro" id="IPR010919">
    <property type="entry name" value="SAND-like_dom_sf"/>
</dbReference>
<feature type="compositionally biased region" description="Basic residues" evidence="8">
    <location>
        <begin position="315"/>
        <end position="337"/>
    </location>
</feature>
<dbReference type="InterPro" id="IPR013083">
    <property type="entry name" value="Znf_RING/FYVE/PHD"/>
</dbReference>
<dbReference type="PANTHER" id="PTHR46386:SF7">
    <property type="entry name" value="SP110 NUCLEAR BODY PROTEIN"/>
    <property type="match status" value="1"/>
</dbReference>